<keyword evidence="4" id="KW-1003">Cell membrane</keyword>
<feature type="transmembrane region" description="Helical" evidence="9">
    <location>
        <begin position="234"/>
        <end position="258"/>
    </location>
</feature>
<dbReference type="Proteomes" id="UP000467214">
    <property type="component" value="Unassembled WGS sequence"/>
</dbReference>
<protein>
    <submittedName>
        <fullName evidence="10">Amino acid permease</fullName>
    </submittedName>
</protein>
<feature type="transmembrane region" description="Helical" evidence="9">
    <location>
        <begin position="278"/>
        <end position="304"/>
    </location>
</feature>
<dbReference type="GO" id="GO:0006865">
    <property type="term" value="P:amino acid transport"/>
    <property type="evidence" value="ECO:0007669"/>
    <property type="project" value="UniProtKB-KW"/>
</dbReference>
<feature type="transmembrane region" description="Helical" evidence="9">
    <location>
        <begin position="204"/>
        <end position="222"/>
    </location>
</feature>
<evidence type="ECO:0000256" key="5">
    <source>
        <dbReference type="ARBA" id="ARBA00022692"/>
    </source>
</evidence>
<evidence type="ECO:0000256" key="8">
    <source>
        <dbReference type="ARBA" id="ARBA00023136"/>
    </source>
</evidence>
<dbReference type="Gene3D" id="1.20.1740.10">
    <property type="entry name" value="Amino acid/polyamine transporter I"/>
    <property type="match status" value="1"/>
</dbReference>
<feature type="transmembrane region" description="Helical" evidence="9">
    <location>
        <begin position="416"/>
        <end position="434"/>
    </location>
</feature>
<dbReference type="GO" id="GO:0022857">
    <property type="term" value="F:transmembrane transporter activity"/>
    <property type="evidence" value="ECO:0007669"/>
    <property type="project" value="InterPro"/>
</dbReference>
<reference evidence="10 11" key="1">
    <citation type="submission" date="2019-12" db="EMBL/GenBank/DDBJ databases">
        <title>Neisseriaceae gen. nov. sp. Genome sequencing and assembly.</title>
        <authorList>
            <person name="Liu Z."/>
            <person name="Li A."/>
        </authorList>
    </citation>
    <scope>NUCLEOTIDE SEQUENCE [LARGE SCALE GENOMIC DNA]</scope>
    <source>
        <strain evidence="10 11">B2N2-7</strain>
    </source>
</reference>
<sequence length="473" mass="50230">MSQTQDKKLGVVAMTALVVGAIVGSGIFSLPQNMAEGAGAGAILIAWVVTFVGMLALTRIFQWLSLNRPDIGDGVYGYARSGFGDYMGFNAAWGYWISVWVGNVGYLVVMFSALGSFQALGFFGEGSTLPALACGLVVLWTLHVFVLRGVQSAAILNMVVTIAKIVPLGLFILCVALAFRVDVFQIDFWGSAELGSVADQVKNTMLYTVWVFLGIECATVYASRAKNMAVVSRATILGFLITILLLICVSVLSLGVVSQPELAQMKNPSMAAVLAHVVGPWGGMLINIGLVLSVGGALLAWTMISSEMLYLAARGDNNTAPKAFGKLNKNGTPANALWLTNGLISLVLVINHLNDAGYNILIQLASSMALIPYLLCAGFGLRLALKAKVKSVMLVALTALGTVYGIWLIYAGGLSFLLLSMILYALGLPFYLKAKHERGEKFFSHPLEAALGLLVLALAIAALYMVSQGTLSL</sequence>
<gene>
    <name evidence="10" type="ORF">GQF02_06745</name>
</gene>
<feature type="transmembrane region" description="Helical" evidence="9">
    <location>
        <begin position="37"/>
        <end position="58"/>
    </location>
</feature>
<evidence type="ECO:0000313" key="10">
    <source>
        <dbReference type="EMBL" id="MXR36664.1"/>
    </source>
</evidence>
<evidence type="ECO:0000256" key="4">
    <source>
        <dbReference type="ARBA" id="ARBA00022475"/>
    </source>
</evidence>
<keyword evidence="7 9" id="KW-1133">Transmembrane helix</keyword>
<evidence type="ECO:0000256" key="3">
    <source>
        <dbReference type="ARBA" id="ARBA00022448"/>
    </source>
</evidence>
<dbReference type="EMBL" id="WSSB01000005">
    <property type="protein sequence ID" value="MXR36664.1"/>
    <property type="molecule type" value="Genomic_DNA"/>
</dbReference>
<evidence type="ECO:0000256" key="1">
    <source>
        <dbReference type="ARBA" id="ARBA00004651"/>
    </source>
</evidence>
<keyword evidence="11" id="KW-1185">Reference proteome</keyword>
<evidence type="ECO:0000256" key="2">
    <source>
        <dbReference type="ARBA" id="ARBA00008220"/>
    </source>
</evidence>
<feature type="transmembrane region" description="Helical" evidence="9">
    <location>
        <begin position="9"/>
        <end position="31"/>
    </location>
</feature>
<dbReference type="PIRSF" id="PIRSF006060">
    <property type="entry name" value="AA_transporter"/>
    <property type="match status" value="1"/>
</dbReference>
<dbReference type="InterPro" id="IPR004754">
    <property type="entry name" value="Amino_acid_antiprt"/>
</dbReference>
<organism evidence="10 11">
    <name type="scientific">Craterilacuibacter sinensis</name>
    <dbReference type="NCBI Taxonomy" id="2686017"/>
    <lineage>
        <taxon>Bacteria</taxon>
        <taxon>Pseudomonadati</taxon>
        <taxon>Pseudomonadota</taxon>
        <taxon>Betaproteobacteria</taxon>
        <taxon>Neisseriales</taxon>
        <taxon>Neisseriaceae</taxon>
        <taxon>Craterilacuibacter</taxon>
    </lineage>
</organism>
<proteinExistence type="inferred from homology"/>
<comment type="caution">
    <text evidence="10">The sequence shown here is derived from an EMBL/GenBank/DDBJ whole genome shotgun (WGS) entry which is preliminary data.</text>
</comment>
<dbReference type="Pfam" id="PF13520">
    <property type="entry name" value="AA_permease_2"/>
    <property type="match status" value="1"/>
</dbReference>
<evidence type="ECO:0000256" key="6">
    <source>
        <dbReference type="ARBA" id="ARBA00022970"/>
    </source>
</evidence>
<dbReference type="PANTHER" id="PTHR42770:SF4">
    <property type="entry name" value="ARGININE_ORNITHINE ANTIPORTER-RELATED"/>
    <property type="match status" value="1"/>
</dbReference>
<accession>A0A845BN27</accession>
<keyword evidence="3" id="KW-0813">Transport</keyword>
<name>A0A845BN27_9NEIS</name>
<keyword evidence="5 9" id="KW-0812">Transmembrane</keyword>
<evidence type="ECO:0000256" key="7">
    <source>
        <dbReference type="ARBA" id="ARBA00022989"/>
    </source>
</evidence>
<dbReference type="InterPro" id="IPR002293">
    <property type="entry name" value="AA/rel_permease1"/>
</dbReference>
<dbReference type="InterPro" id="IPR050367">
    <property type="entry name" value="APC_superfamily"/>
</dbReference>
<dbReference type="PANTHER" id="PTHR42770">
    <property type="entry name" value="AMINO ACID TRANSPORTER-RELATED"/>
    <property type="match status" value="1"/>
</dbReference>
<dbReference type="RefSeq" id="WP_160795803.1">
    <property type="nucleotide sequence ID" value="NZ_WSSB01000005.1"/>
</dbReference>
<dbReference type="NCBIfam" id="TIGR00905">
    <property type="entry name" value="2A0302"/>
    <property type="match status" value="1"/>
</dbReference>
<comment type="similarity">
    <text evidence="2">Belongs to the amino acid-polyamine-organocation (APC) superfamily. Basic amino acid/polyamine antiporter (APA) (TC 2.A.3.2) family.</text>
</comment>
<feature type="transmembrane region" description="Helical" evidence="9">
    <location>
        <begin position="360"/>
        <end position="385"/>
    </location>
</feature>
<keyword evidence="8 9" id="KW-0472">Membrane</keyword>
<comment type="subcellular location">
    <subcellularLocation>
        <location evidence="1">Cell membrane</location>
        <topology evidence="1">Multi-pass membrane protein</topology>
    </subcellularLocation>
</comment>
<dbReference type="AlphaFoldDB" id="A0A845BN27"/>
<feature type="transmembrane region" description="Helical" evidence="9">
    <location>
        <begin position="129"/>
        <end position="147"/>
    </location>
</feature>
<feature type="transmembrane region" description="Helical" evidence="9">
    <location>
        <begin position="93"/>
        <end position="117"/>
    </location>
</feature>
<feature type="transmembrane region" description="Helical" evidence="9">
    <location>
        <begin position="446"/>
        <end position="466"/>
    </location>
</feature>
<keyword evidence="6" id="KW-0029">Amino-acid transport</keyword>
<evidence type="ECO:0000313" key="11">
    <source>
        <dbReference type="Proteomes" id="UP000467214"/>
    </source>
</evidence>
<feature type="transmembrane region" description="Helical" evidence="9">
    <location>
        <begin position="154"/>
        <end position="179"/>
    </location>
</feature>
<feature type="transmembrane region" description="Helical" evidence="9">
    <location>
        <begin position="336"/>
        <end position="354"/>
    </location>
</feature>
<feature type="transmembrane region" description="Helical" evidence="9">
    <location>
        <begin position="392"/>
        <end position="410"/>
    </location>
</feature>
<dbReference type="GO" id="GO:0005886">
    <property type="term" value="C:plasma membrane"/>
    <property type="evidence" value="ECO:0007669"/>
    <property type="project" value="UniProtKB-SubCell"/>
</dbReference>
<evidence type="ECO:0000256" key="9">
    <source>
        <dbReference type="SAM" id="Phobius"/>
    </source>
</evidence>